<dbReference type="InterPro" id="IPR036286">
    <property type="entry name" value="LexA/Signal_pep-like_sf"/>
</dbReference>
<evidence type="ECO:0000259" key="4">
    <source>
        <dbReference type="Pfam" id="PF00717"/>
    </source>
</evidence>
<keyword evidence="6" id="KW-1185">Reference proteome</keyword>
<evidence type="ECO:0000256" key="1">
    <source>
        <dbReference type="ARBA" id="ARBA00023015"/>
    </source>
</evidence>
<keyword evidence="2" id="KW-0238">DNA-binding</keyword>
<dbReference type="InterPro" id="IPR039418">
    <property type="entry name" value="LexA-like"/>
</dbReference>
<accession>A0ABY5T2F9</accession>
<dbReference type="PANTHER" id="PTHR40661">
    <property type="match status" value="1"/>
</dbReference>
<dbReference type="SUPFAM" id="SSF51306">
    <property type="entry name" value="LexA/Signal peptidase"/>
    <property type="match status" value="1"/>
</dbReference>
<proteinExistence type="predicted"/>
<evidence type="ECO:0000313" key="5">
    <source>
        <dbReference type="EMBL" id="UVN06010.1"/>
    </source>
</evidence>
<keyword evidence="3" id="KW-0804">Transcription</keyword>
<sequence>MSKTKDRLLEFLKYKKLGQQKFEISIGMSNGWANKVGDNIRETTLNKIKEVYPELNIAWLKAGIGSMLINGDNEVTLETPEDDNQETTAKLVPLLPIAAQGGSLNDFVVSVKDSDCEKVVSPIKGAQFAMPVSGDSMAPEYPNGSQIFIKRINEKAFIEWGKVYVLDTCNGTVIKILVPSEKDGYVRCLSINKDPIFAPFDVSWSDVYGVYRVLLCMSVK</sequence>
<evidence type="ECO:0000313" key="6">
    <source>
        <dbReference type="Proteomes" id="UP001160508"/>
    </source>
</evidence>
<dbReference type="Pfam" id="PF00717">
    <property type="entry name" value="Peptidase_S24"/>
    <property type="match status" value="1"/>
</dbReference>
<reference evidence="5" key="1">
    <citation type="submission" date="2022-07" db="EMBL/GenBank/DDBJ databases">
        <authorList>
            <person name="Nishijima S."/>
        </authorList>
    </citation>
    <scope>NUCLEOTIDE SEQUENCE</scope>
    <source>
        <strain evidence="5">1827_77749</strain>
    </source>
</reference>
<feature type="domain" description="Peptidase S24/S26A/S26B/S26C" evidence="4">
    <location>
        <begin position="122"/>
        <end position="194"/>
    </location>
</feature>
<keyword evidence="1" id="KW-0805">Transcription regulation</keyword>
<dbReference type="EMBL" id="OP031061">
    <property type="protein sequence ID" value="UVN06010.1"/>
    <property type="molecule type" value="Genomic_DNA"/>
</dbReference>
<dbReference type="Proteomes" id="UP001160508">
    <property type="component" value="Segment"/>
</dbReference>
<evidence type="ECO:0000256" key="2">
    <source>
        <dbReference type="ARBA" id="ARBA00023125"/>
    </source>
</evidence>
<protein>
    <submittedName>
        <fullName evidence="5">CI repressor C-terminal domain protein</fullName>
    </submittedName>
</protein>
<evidence type="ECO:0000256" key="3">
    <source>
        <dbReference type="ARBA" id="ARBA00023163"/>
    </source>
</evidence>
<dbReference type="Gene3D" id="2.10.109.10">
    <property type="entry name" value="Umud Fragment, subunit A"/>
    <property type="match status" value="1"/>
</dbReference>
<dbReference type="CDD" id="cd06529">
    <property type="entry name" value="S24_LexA-like"/>
    <property type="match status" value="1"/>
</dbReference>
<dbReference type="InterPro" id="IPR015927">
    <property type="entry name" value="Peptidase_S24_S26A/B/C"/>
</dbReference>
<dbReference type="PANTHER" id="PTHR40661:SF3">
    <property type="entry name" value="FELS-1 PROPHAGE TRANSCRIPTIONAL REGULATOR"/>
    <property type="match status" value="1"/>
</dbReference>
<name>A0ABY5T2F9_9VIRU</name>
<organism evidence="5 6">
    <name type="scientific">Bacteriophage sp</name>
    <dbReference type="NCBI Taxonomy" id="38018"/>
    <lineage>
        <taxon>Viruses</taxon>
    </lineage>
</organism>